<reference evidence="1 2" key="1">
    <citation type="submission" date="2019-10" db="EMBL/GenBank/DDBJ databases">
        <title>Assembly and Annotation for the nematode Trichostrongylus colubriformis.</title>
        <authorList>
            <person name="Martin J."/>
        </authorList>
    </citation>
    <scope>NUCLEOTIDE SEQUENCE [LARGE SCALE GENOMIC DNA]</scope>
    <source>
        <strain evidence="1">G859</strain>
        <tissue evidence="1">Whole worm</tissue>
    </source>
</reference>
<dbReference type="EMBL" id="WIXE01011895">
    <property type="protein sequence ID" value="KAK5976422.1"/>
    <property type="molecule type" value="Genomic_DNA"/>
</dbReference>
<comment type="caution">
    <text evidence="1">The sequence shown here is derived from an EMBL/GenBank/DDBJ whole genome shotgun (WGS) entry which is preliminary data.</text>
</comment>
<name>A0AAN8FLG9_TRICO</name>
<protein>
    <submittedName>
        <fullName evidence="1">Uncharacterized protein</fullName>
    </submittedName>
</protein>
<gene>
    <name evidence="1" type="ORF">GCK32_015518</name>
</gene>
<accession>A0AAN8FLG9</accession>
<dbReference type="Proteomes" id="UP001331761">
    <property type="component" value="Unassembled WGS sequence"/>
</dbReference>
<keyword evidence="2" id="KW-1185">Reference proteome</keyword>
<sequence>MEFFQRSVVLVQFSIARYITYFKTIFRICVVQPKNCEECGSSAYDVHMVLTEIRSIREWADVIADMNSRETAFQEWVIESMRAGIEAENYLCRQMSLQNGLLRMDLGSCYGYLDHPLPRVEPDSATDNAAEENAGGEDQ</sequence>
<evidence type="ECO:0000313" key="2">
    <source>
        <dbReference type="Proteomes" id="UP001331761"/>
    </source>
</evidence>
<dbReference type="AlphaFoldDB" id="A0AAN8FLG9"/>
<proteinExistence type="predicted"/>
<organism evidence="1 2">
    <name type="scientific">Trichostrongylus colubriformis</name>
    <name type="common">Black scour worm</name>
    <dbReference type="NCBI Taxonomy" id="6319"/>
    <lineage>
        <taxon>Eukaryota</taxon>
        <taxon>Metazoa</taxon>
        <taxon>Ecdysozoa</taxon>
        <taxon>Nematoda</taxon>
        <taxon>Chromadorea</taxon>
        <taxon>Rhabditida</taxon>
        <taxon>Rhabditina</taxon>
        <taxon>Rhabditomorpha</taxon>
        <taxon>Strongyloidea</taxon>
        <taxon>Trichostrongylidae</taxon>
        <taxon>Trichostrongylus</taxon>
    </lineage>
</organism>
<evidence type="ECO:0000313" key="1">
    <source>
        <dbReference type="EMBL" id="KAK5976422.1"/>
    </source>
</evidence>